<proteinExistence type="predicted"/>
<dbReference type="RefSeq" id="WP_182529250.1">
    <property type="nucleotide sequence ID" value="NZ_JACGXL010000001.1"/>
</dbReference>
<dbReference type="Proteomes" id="UP000550401">
    <property type="component" value="Unassembled WGS sequence"/>
</dbReference>
<protein>
    <recommendedName>
        <fullName evidence="3">Lipoprotein</fullName>
    </recommendedName>
</protein>
<name>A0A839EQW8_9GAMM</name>
<dbReference type="PROSITE" id="PS51257">
    <property type="entry name" value="PROKAR_LIPOPROTEIN"/>
    <property type="match status" value="1"/>
</dbReference>
<accession>A0A839EQW8</accession>
<evidence type="ECO:0000313" key="1">
    <source>
        <dbReference type="EMBL" id="MBA8886145.1"/>
    </source>
</evidence>
<dbReference type="EMBL" id="JACGXL010000001">
    <property type="protein sequence ID" value="MBA8886145.1"/>
    <property type="molecule type" value="Genomic_DNA"/>
</dbReference>
<keyword evidence="2" id="KW-1185">Reference proteome</keyword>
<gene>
    <name evidence="1" type="ORF">FHW12_000336</name>
</gene>
<evidence type="ECO:0008006" key="3">
    <source>
        <dbReference type="Google" id="ProtNLM"/>
    </source>
</evidence>
<sequence>MKRNTILAAALVAGCAHQPPIVKHEVVRVPVEVRVPLDPVLTADTLADPPPAPACTRKGQPAYCNGQVAAMLDDARLALGLCNADKRALRSKP</sequence>
<organism evidence="1 2">
    <name type="scientific">Dokdonella fugitiva</name>
    <dbReference type="NCBI Taxonomy" id="328517"/>
    <lineage>
        <taxon>Bacteria</taxon>
        <taxon>Pseudomonadati</taxon>
        <taxon>Pseudomonadota</taxon>
        <taxon>Gammaproteobacteria</taxon>
        <taxon>Lysobacterales</taxon>
        <taxon>Rhodanobacteraceae</taxon>
        <taxon>Dokdonella</taxon>
    </lineage>
</organism>
<reference evidence="1 2" key="1">
    <citation type="submission" date="2020-07" db="EMBL/GenBank/DDBJ databases">
        <title>Genomic Encyclopedia of Type Strains, Phase IV (KMG-V): Genome sequencing to study the core and pangenomes of soil and plant-associated prokaryotes.</title>
        <authorList>
            <person name="Whitman W."/>
        </authorList>
    </citation>
    <scope>NUCLEOTIDE SEQUENCE [LARGE SCALE GENOMIC DNA]</scope>
    <source>
        <strain evidence="1 2">RH2WT43</strain>
    </source>
</reference>
<evidence type="ECO:0000313" key="2">
    <source>
        <dbReference type="Proteomes" id="UP000550401"/>
    </source>
</evidence>
<comment type="caution">
    <text evidence="1">The sequence shown here is derived from an EMBL/GenBank/DDBJ whole genome shotgun (WGS) entry which is preliminary data.</text>
</comment>
<dbReference type="AlphaFoldDB" id="A0A839EQW8"/>